<reference evidence="11 12" key="1">
    <citation type="journal article" date="2023" name="Hortic Res">
        <title>Pangenome of water caltrop reveals structural variations and asymmetric subgenome divergence after allopolyploidization.</title>
        <authorList>
            <person name="Zhang X."/>
            <person name="Chen Y."/>
            <person name="Wang L."/>
            <person name="Yuan Y."/>
            <person name="Fang M."/>
            <person name="Shi L."/>
            <person name="Lu R."/>
            <person name="Comes H.P."/>
            <person name="Ma Y."/>
            <person name="Chen Y."/>
            <person name="Huang G."/>
            <person name="Zhou Y."/>
            <person name="Zheng Z."/>
            <person name="Qiu Y."/>
        </authorList>
    </citation>
    <scope>NUCLEOTIDE SEQUENCE [LARGE SCALE GENOMIC DNA]</scope>
    <source>
        <strain evidence="11">F231</strain>
    </source>
</reference>
<dbReference type="AlphaFoldDB" id="A0AAN7KI82"/>
<organism evidence="11 12">
    <name type="scientific">Trapa natans</name>
    <name type="common">Water chestnut</name>
    <dbReference type="NCBI Taxonomy" id="22666"/>
    <lineage>
        <taxon>Eukaryota</taxon>
        <taxon>Viridiplantae</taxon>
        <taxon>Streptophyta</taxon>
        <taxon>Embryophyta</taxon>
        <taxon>Tracheophyta</taxon>
        <taxon>Spermatophyta</taxon>
        <taxon>Magnoliopsida</taxon>
        <taxon>eudicotyledons</taxon>
        <taxon>Gunneridae</taxon>
        <taxon>Pentapetalae</taxon>
        <taxon>rosids</taxon>
        <taxon>malvids</taxon>
        <taxon>Myrtales</taxon>
        <taxon>Lythraceae</taxon>
        <taxon>Trapa</taxon>
    </lineage>
</organism>
<evidence type="ECO:0000259" key="9">
    <source>
        <dbReference type="Pfam" id="PF05922"/>
    </source>
</evidence>
<dbReference type="InterPro" id="IPR000209">
    <property type="entry name" value="Peptidase_S8/S53_dom"/>
</dbReference>
<dbReference type="InterPro" id="IPR015500">
    <property type="entry name" value="Peptidase_S8_subtilisin-rel"/>
</dbReference>
<dbReference type="Pfam" id="PF17766">
    <property type="entry name" value="fn3_6"/>
    <property type="match status" value="1"/>
</dbReference>
<dbReference type="InterPro" id="IPR023828">
    <property type="entry name" value="Peptidase_S8_Ser-AS"/>
</dbReference>
<evidence type="ECO:0000259" key="8">
    <source>
        <dbReference type="Pfam" id="PF00082"/>
    </source>
</evidence>
<gene>
    <name evidence="11" type="ORF">SAY86_026248</name>
</gene>
<evidence type="ECO:0000256" key="4">
    <source>
        <dbReference type="ARBA" id="ARBA00022801"/>
    </source>
</evidence>
<dbReference type="SUPFAM" id="SSF52743">
    <property type="entry name" value="Subtilisin-like"/>
    <property type="match status" value="1"/>
</dbReference>
<keyword evidence="5 7" id="KW-0720">Serine protease</keyword>
<dbReference type="PANTHER" id="PTHR10795">
    <property type="entry name" value="PROPROTEIN CONVERTASE SUBTILISIN/KEXIN"/>
    <property type="match status" value="1"/>
</dbReference>
<dbReference type="Pfam" id="PF05922">
    <property type="entry name" value="Inhibitor_I9"/>
    <property type="match status" value="1"/>
</dbReference>
<dbReference type="Gene3D" id="3.50.30.30">
    <property type="match status" value="1"/>
</dbReference>
<feature type="active site" description="Charge relay system" evidence="6 7">
    <location>
        <position position="492"/>
    </location>
</feature>
<evidence type="ECO:0000256" key="1">
    <source>
        <dbReference type="ARBA" id="ARBA00011073"/>
    </source>
</evidence>
<proteinExistence type="inferred from homology"/>
<feature type="active site" description="Charge relay system" evidence="6 7">
    <location>
        <position position="174"/>
    </location>
</feature>
<dbReference type="Pfam" id="PF00082">
    <property type="entry name" value="Peptidase_S8"/>
    <property type="match status" value="1"/>
</dbReference>
<keyword evidence="3" id="KW-0732">Signal</keyword>
<evidence type="ECO:0000256" key="3">
    <source>
        <dbReference type="ARBA" id="ARBA00022729"/>
    </source>
</evidence>
<keyword evidence="2 7" id="KW-0645">Protease</keyword>
<evidence type="ECO:0000259" key="10">
    <source>
        <dbReference type="Pfam" id="PF17766"/>
    </source>
</evidence>
<protein>
    <submittedName>
        <fullName evidence="11">Uncharacterized protein</fullName>
    </submittedName>
</protein>
<dbReference type="InterPro" id="IPR036852">
    <property type="entry name" value="Peptidase_S8/S53_dom_sf"/>
</dbReference>
<dbReference type="Gene3D" id="3.40.50.200">
    <property type="entry name" value="Peptidase S8/S53 domain"/>
    <property type="match status" value="1"/>
</dbReference>
<dbReference type="InterPro" id="IPR045051">
    <property type="entry name" value="SBT"/>
</dbReference>
<evidence type="ECO:0000256" key="5">
    <source>
        <dbReference type="ARBA" id="ARBA00022825"/>
    </source>
</evidence>
<dbReference type="Proteomes" id="UP001346149">
    <property type="component" value="Unassembled WGS sequence"/>
</dbReference>
<feature type="domain" description="Subtilisin-like protease fibronectin type-III" evidence="10">
    <location>
        <begin position="598"/>
        <end position="696"/>
    </location>
</feature>
<dbReference type="PROSITE" id="PS51892">
    <property type="entry name" value="SUBTILASE"/>
    <property type="match status" value="1"/>
</dbReference>
<dbReference type="CDD" id="cd02120">
    <property type="entry name" value="PA_subtilisin_like"/>
    <property type="match status" value="1"/>
</dbReference>
<feature type="domain" description="Inhibitor I9" evidence="9">
    <location>
        <begin position="3"/>
        <end position="88"/>
    </location>
</feature>
<dbReference type="InterPro" id="IPR041469">
    <property type="entry name" value="Subtilisin-like_FN3"/>
</dbReference>
<accession>A0AAN7KI82</accession>
<keyword evidence="4 7" id="KW-0378">Hydrolase</keyword>
<evidence type="ECO:0000256" key="2">
    <source>
        <dbReference type="ARBA" id="ARBA00022670"/>
    </source>
</evidence>
<dbReference type="GO" id="GO:0004252">
    <property type="term" value="F:serine-type endopeptidase activity"/>
    <property type="evidence" value="ECO:0007669"/>
    <property type="project" value="UniProtKB-UniRule"/>
</dbReference>
<feature type="active site" description="Charge relay system" evidence="6 7">
    <location>
        <position position="118"/>
    </location>
</feature>
<comment type="similarity">
    <text evidence="1 7">Belongs to the peptidase S8 family.</text>
</comment>
<dbReference type="PRINTS" id="PR00723">
    <property type="entry name" value="SUBTILISIN"/>
</dbReference>
<evidence type="ECO:0000256" key="7">
    <source>
        <dbReference type="PROSITE-ProRule" id="PRU01240"/>
    </source>
</evidence>
<feature type="domain" description="Peptidase S8/S53" evidence="8">
    <location>
        <begin position="110"/>
        <end position="543"/>
    </location>
</feature>
<evidence type="ECO:0000313" key="11">
    <source>
        <dbReference type="EMBL" id="KAK4765158.1"/>
    </source>
</evidence>
<keyword evidence="12" id="KW-1185">Reference proteome</keyword>
<dbReference type="PROSITE" id="PS00138">
    <property type="entry name" value="SUBTILASE_SER"/>
    <property type="match status" value="1"/>
</dbReference>
<comment type="caution">
    <text evidence="11">The sequence shown here is derived from an EMBL/GenBank/DDBJ whole genome shotgun (WGS) entry which is preliminary data.</text>
</comment>
<evidence type="ECO:0000256" key="6">
    <source>
        <dbReference type="PIRSR" id="PIRSR615500-1"/>
    </source>
</evidence>
<dbReference type="GO" id="GO:0006508">
    <property type="term" value="P:proteolysis"/>
    <property type="evidence" value="ECO:0007669"/>
    <property type="project" value="UniProtKB-KW"/>
</dbReference>
<name>A0AAN7KI82_TRANT</name>
<sequence>MLVYIVYMGSLPRETLGTDSLTAQHLKLLNEVLGDETSSTLSASASLVRSYSRSFNGFVAKLTQKEADKLASRKEVFSVFPRQTLHLHTTRSWDFLGLTKKVKRTPTVESNIIIGVLDTGADSTSKSFSDSGFGPVPAKWKGSCKGGSDFTCNKKLIGARNYLSSDSVSDTIGHGTHTASTAAGSAVDGANFYGIANGTARGGVPSARVAVYKVCDVSGCGTDAILGGFDDAIADGVDIISVSLGGSSAAPFAEDPVAIGAFHAEAKGVLVANSAGNSGPSPGSVSSVAPWILTVAANTMDRLFISKIALEDGTVLTGPTLNGFPSHGESYDLVFGEKISSGSCDPKAASICEPGCIDEDKVSGKILICNTTSGDIVSTIAYKVKGLILVALYPDYPLAHAVPSVALQNSDFEKLVNPRGRILKGEAGKNPFGPAISPYSSRGPNAIIPDIMKPDISAPGTNILAAYPSELPPTEEEGDNRTSGFNVLSGTSMSCPHVAGAAAYVKTFHPEWSPSFIKSALMTTASKLQNGNSTGYEYSYGSGQISPSKAVSPGLVYGITKKDYLVLLCSLGVDVSALDSNSTIACPKDGRNTMKGGDLNYPSLSFKAPASDSFHLTLKRTVTNVGTANSVYKASVNSSSHLSIKVVPNVLSFKSVGENMSFTVEVSGSGLQAGAFLSNEIVWSDGTHLVRSPIIVFTS</sequence>
<dbReference type="InterPro" id="IPR010259">
    <property type="entry name" value="S8pro/Inhibitor_I9"/>
</dbReference>
<dbReference type="InterPro" id="IPR037045">
    <property type="entry name" value="S8pro/Inhibitor_I9_sf"/>
</dbReference>
<dbReference type="CDD" id="cd04852">
    <property type="entry name" value="Peptidases_S8_3"/>
    <property type="match status" value="1"/>
</dbReference>
<dbReference type="Gene3D" id="2.60.40.2310">
    <property type="match status" value="1"/>
</dbReference>
<dbReference type="EMBL" id="JAXQNO010000023">
    <property type="protein sequence ID" value="KAK4765158.1"/>
    <property type="molecule type" value="Genomic_DNA"/>
</dbReference>
<dbReference type="Gene3D" id="3.30.70.80">
    <property type="entry name" value="Peptidase S8 propeptide/proteinase inhibitor I9"/>
    <property type="match status" value="1"/>
</dbReference>
<dbReference type="InterPro" id="IPR034197">
    <property type="entry name" value="Peptidases_S8_3"/>
</dbReference>
<evidence type="ECO:0000313" key="12">
    <source>
        <dbReference type="Proteomes" id="UP001346149"/>
    </source>
</evidence>